<evidence type="ECO:0000313" key="2">
    <source>
        <dbReference type="Proteomes" id="UP001056120"/>
    </source>
</evidence>
<dbReference type="Proteomes" id="UP001056120">
    <property type="component" value="Linkage Group LG10"/>
</dbReference>
<protein>
    <submittedName>
        <fullName evidence="1">Uncharacterized protein</fullName>
    </submittedName>
</protein>
<keyword evidence="2" id="KW-1185">Reference proteome</keyword>
<reference evidence="1 2" key="2">
    <citation type="journal article" date="2022" name="Mol. Ecol. Resour.">
        <title>The genomes of chicory, endive, great burdock and yacon provide insights into Asteraceae paleo-polyploidization history and plant inulin production.</title>
        <authorList>
            <person name="Fan W."/>
            <person name="Wang S."/>
            <person name="Wang H."/>
            <person name="Wang A."/>
            <person name="Jiang F."/>
            <person name="Liu H."/>
            <person name="Zhao H."/>
            <person name="Xu D."/>
            <person name="Zhang Y."/>
        </authorList>
    </citation>
    <scope>NUCLEOTIDE SEQUENCE [LARGE SCALE GENOMIC DNA]</scope>
    <source>
        <strain evidence="2">cv. Yunnan</strain>
        <tissue evidence="1">Leaves</tissue>
    </source>
</reference>
<proteinExistence type="predicted"/>
<dbReference type="EMBL" id="CM042027">
    <property type="protein sequence ID" value="KAI3802811.1"/>
    <property type="molecule type" value="Genomic_DNA"/>
</dbReference>
<accession>A0ACB9I5R3</accession>
<sequence length="806" mass="89422">MIPDPPDPNTDGKFWQSEGSEDEGSNDDGKTDLIRQRSRQKGRDKPSNHLDGTMETTMCRYGLRSAGANAGISNQSTNGMSASMHKWGKESRHPIGKENIPGWVNQVTVSEFETNENSRSEPLLVDMDTTLSMQEENHKISVALDVTMQSYESMHVNIADGAINSGRNNLMSEEYGLVEGGVMMNMEYAGDSKLNGLSCGDTHEASQNAEEEGDQEVSSDQSTKLKSFVSGNLSLEVPEMNFNLPETVVVEDNAGTTIYMTAWESIAREPAAIIWPEVWSDNTQMDIENLAWKETIQTVKAKWEEWDQSKSVNLYKPEDFPPLTHAKEQGNSLFDEHDKIVEYVEKNACPKEEYLQRKKIKKNKRGGRFKQSKLIQGDGVEGNGSIGDGAGMSNRVRHKVKTSRNRQHELKRSSQSAVFQQEFIPKMLYTQTMGFNEFRMGHAKENAASTAGKAIKLKSRAVWNIYNELAAREARLKEIFTNINKTEDNTMLVNSILNMSRQRVTKFSAKVNEDGGVSIDENMIENEAENVIDDTTMGTTLGVSYANMLTGAANKGVYQEKIQFYLPTITKEGIKMAFIDQKYIIQAKEEFKNVLYGYFIGSDPSIKFVSGLGGEDDGFTVVTRRKGGNRPPGSGKGPEVTVSQGKGASIGVQHTQENMNESQGNKQMGQNSGVQIEEVHLGDMDVDPSISVKANPTKSRNSSTSVVKTTNRFILLDEEGNELEEGNNSCCMGSAYITRQENVNPMESVDLAKEGESEKEGTTEFMILDNGQHLNNSNVEGYHMGNMQSRRESGLAEEELNNPNGV</sequence>
<reference evidence="2" key="1">
    <citation type="journal article" date="2022" name="Mol. Ecol. Resour.">
        <title>The genomes of chicory, endive, great burdock and yacon provide insights into Asteraceae palaeo-polyploidization history and plant inulin production.</title>
        <authorList>
            <person name="Fan W."/>
            <person name="Wang S."/>
            <person name="Wang H."/>
            <person name="Wang A."/>
            <person name="Jiang F."/>
            <person name="Liu H."/>
            <person name="Zhao H."/>
            <person name="Xu D."/>
            <person name="Zhang Y."/>
        </authorList>
    </citation>
    <scope>NUCLEOTIDE SEQUENCE [LARGE SCALE GENOMIC DNA]</scope>
    <source>
        <strain evidence="2">cv. Yunnan</strain>
    </source>
</reference>
<name>A0ACB9I5R3_9ASTR</name>
<organism evidence="1 2">
    <name type="scientific">Smallanthus sonchifolius</name>
    <dbReference type="NCBI Taxonomy" id="185202"/>
    <lineage>
        <taxon>Eukaryota</taxon>
        <taxon>Viridiplantae</taxon>
        <taxon>Streptophyta</taxon>
        <taxon>Embryophyta</taxon>
        <taxon>Tracheophyta</taxon>
        <taxon>Spermatophyta</taxon>
        <taxon>Magnoliopsida</taxon>
        <taxon>eudicotyledons</taxon>
        <taxon>Gunneridae</taxon>
        <taxon>Pentapetalae</taxon>
        <taxon>asterids</taxon>
        <taxon>campanulids</taxon>
        <taxon>Asterales</taxon>
        <taxon>Asteraceae</taxon>
        <taxon>Asteroideae</taxon>
        <taxon>Heliantheae alliance</taxon>
        <taxon>Millerieae</taxon>
        <taxon>Smallanthus</taxon>
    </lineage>
</organism>
<gene>
    <name evidence="1" type="ORF">L1987_30954</name>
</gene>
<evidence type="ECO:0000313" key="1">
    <source>
        <dbReference type="EMBL" id="KAI3802811.1"/>
    </source>
</evidence>
<comment type="caution">
    <text evidence="1">The sequence shown here is derived from an EMBL/GenBank/DDBJ whole genome shotgun (WGS) entry which is preliminary data.</text>
</comment>